<evidence type="ECO:0000313" key="1">
    <source>
        <dbReference type="EMBL" id="KAJ2676487.1"/>
    </source>
</evidence>
<gene>
    <name evidence="1" type="ORF">GGI25_003522</name>
</gene>
<reference evidence="1" key="1">
    <citation type="submission" date="2022-07" db="EMBL/GenBank/DDBJ databases">
        <title>Phylogenomic reconstructions and comparative analyses of Kickxellomycotina fungi.</title>
        <authorList>
            <person name="Reynolds N.K."/>
            <person name="Stajich J.E."/>
            <person name="Barry K."/>
            <person name="Grigoriev I.V."/>
            <person name="Crous P."/>
            <person name="Smith M.E."/>
        </authorList>
    </citation>
    <scope>NUCLEOTIDE SEQUENCE</scope>
    <source>
        <strain evidence="1">NRRL 3115</strain>
    </source>
</reference>
<dbReference type="AlphaFoldDB" id="A0A9W8G1W8"/>
<proteinExistence type="predicted"/>
<sequence>MAGINSLDDRILARILHIACYSVHALSIRLWAYKRLLPLAAVCSSWRRHACAYLYSTLIVEYQPPIKQVLVSKRKPPSQRKRSIWNGIGSSAVEISKTAVGPRWNTNMHLILHTNQTSKVTRLRIQMHGHPDYTGLVELLDFGHKPWPMVGAIELADFAELQLPLRKPAVTAAQQERYLENLTTHLKVNLPNVTAVTSLSWDVCATNKSLTKQLFIQYIDQLSVWNTPLALPLDQKQAPLPSVVEHLTVLQIETQALAQLGSAKFAVGQLQSLHLNQAEPFFSWAPFVGTKASSLTNNIEPLVFGSLHTLTIDFEKDNVANDTYRIDALRKDGRSSPRVTMGMDKRYLKFPILRSLTIRRVPYTYTSAWSMFLDSPLKSLSIAGKYAHVRYINCKLFEGLDDLDIHLYATSGAHGKFTEFIKHILEQPSTAKSAWIRHAEVFPLSVPDTTGWTNLKELNITAYIPTFSLLSLVSQLPQLFRLAVQRIARDASEIMLNEAGLLNLMFIRSRFVASTSIRELQLHMGGSQVRGSSLQAICYILTSMPFVQKLAVKQGYWGYVYDFIDMHKTDFPGLQNIQMVHHIYMQHIPAFLLQNLR</sequence>
<protein>
    <submittedName>
        <fullName evidence="1">Uncharacterized protein</fullName>
    </submittedName>
</protein>
<evidence type="ECO:0000313" key="2">
    <source>
        <dbReference type="Proteomes" id="UP001151518"/>
    </source>
</evidence>
<name>A0A9W8G1W8_9FUNG</name>
<dbReference type="EMBL" id="JANBTW010000039">
    <property type="protein sequence ID" value="KAJ2676487.1"/>
    <property type="molecule type" value="Genomic_DNA"/>
</dbReference>
<comment type="caution">
    <text evidence="1">The sequence shown here is derived from an EMBL/GenBank/DDBJ whole genome shotgun (WGS) entry which is preliminary data.</text>
</comment>
<dbReference type="OrthoDB" id="5559863at2759"/>
<dbReference type="Proteomes" id="UP001151518">
    <property type="component" value="Unassembled WGS sequence"/>
</dbReference>
<accession>A0A9W8G1W8</accession>
<organism evidence="1 2">
    <name type="scientific">Coemansia spiralis</name>
    <dbReference type="NCBI Taxonomy" id="417178"/>
    <lineage>
        <taxon>Eukaryota</taxon>
        <taxon>Fungi</taxon>
        <taxon>Fungi incertae sedis</taxon>
        <taxon>Zoopagomycota</taxon>
        <taxon>Kickxellomycotina</taxon>
        <taxon>Kickxellomycetes</taxon>
        <taxon>Kickxellales</taxon>
        <taxon>Kickxellaceae</taxon>
        <taxon>Coemansia</taxon>
    </lineage>
</organism>